<keyword evidence="5 11" id="KW-0285">Flavoprotein</keyword>
<comment type="subunit">
    <text evidence="11">Homotetramer.</text>
</comment>
<proteinExistence type="inferred from homology"/>
<protein>
    <recommendedName>
        <fullName evidence="3 11">Chorismate synthase</fullName>
        <shortName evidence="11">CS</shortName>
        <ecNumber evidence="3 11">4.2.3.5</ecNumber>
    </recommendedName>
    <alternativeName>
        <fullName evidence="11">5-enolpyruvylshikimate-3-phosphate phospholyase</fullName>
    </alternativeName>
</protein>
<comment type="caution">
    <text evidence="13">The sequence shown here is derived from an EMBL/GenBank/DDBJ whole genome shotgun (WGS) entry which is preliminary data.</text>
</comment>
<feature type="binding site" evidence="11">
    <location>
        <position position="39"/>
    </location>
    <ligand>
        <name>NADP(+)</name>
        <dbReference type="ChEBI" id="CHEBI:58349"/>
    </ligand>
</feature>
<evidence type="ECO:0000256" key="8">
    <source>
        <dbReference type="ARBA" id="ARBA00022857"/>
    </source>
</evidence>
<evidence type="ECO:0000313" key="14">
    <source>
        <dbReference type="Proteomes" id="UP001628668"/>
    </source>
</evidence>
<dbReference type="PANTHER" id="PTHR21085">
    <property type="entry name" value="CHORISMATE SYNTHASE"/>
    <property type="match status" value="1"/>
</dbReference>
<feature type="binding site" evidence="11">
    <location>
        <position position="298"/>
    </location>
    <ligand>
        <name>FMN</name>
        <dbReference type="ChEBI" id="CHEBI:58210"/>
    </ligand>
</feature>
<dbReference type="Pfam" id="PF01264">
    <property type="entry name" value="Chorismate_synt"/>
    <property type="match status" value="1"/>
</dbReference>
<comment type="cofactor">
    <cofactor evidence="11 12">
        <name>FMNH2</name>
        <dbReference type="ChEBI" id="CHEBI:57618"/>
    </cofactor>
    <text evidence="11 12">Reduced FMN (FMNH(2)).</text>
</comment>
<dbReference type="PANTHER" id="PTHR21085:SF0">
    <property type="entry name" value="CHORISMATE SYNTHASE"/>
    <property type="match status" value="1"/>
</dbReference>
<keyword evidence="8 11" id="KW-0521">NADP</keyword>
<evidence type="ECO:0000313" key="13">
    <source>
        <dbReference type="EMBL" id="MFL8936980.1"/>
    </source>
</evidence>
<name>A0ABW8VNK8_9BACI</name>
<dbReference type="RefSeq" id="WP_411159473.1">
    <property type="nucleotide sequence ID" value="NZ_JBJOSA010000006.1"/>
</dbReference>
<dbReference type="InterPro" id="IPR000453">
    <property type="entry name" value="Chorismate_synth"/>
</dbReference>
<keyword evidence="10 11" id="KW-0456">Lyase</keyword>
<keyword evidence="4 11" id="KW-0028">Amino-acid biosynthesis</keyword>
<dbReference type="PIRSF" id="PIRSF001456">
    <property type="entry name" value="Chorismate_synth"/>
    <property type="match status" value="1"/>
</dbReference>
<feature type="binding site" evidence="11">
    <location>
        <begin position="313"/>
        <end position="317"/>
    </location>
    <ligand>
        <name>FMN</name>
        <dbReference type="ChEBI" id="CHEBI:58210"/>
    </ligand>
</feature>
<comment type="similarity">
    <text evidence="2 11 12">Belongs to the chorismate synthase family.</text>
</comment>
<evidence type="ECO:0000256" key="12">
    <source>
        <dbReference type="RuleBase" id="RU000605"/>
    </source>
</evidence>
<dbReference type="NCBIfam" id="TIGR00033">
    <property type="entry name" value="aroC"/>
    <property type="match status" value="1"/>
</dbReference>
<evidence type="ECO:0000256" key="6">
    <source>
        <dbReference type="ARBA" id="ARBA00022643"/>
    </source>
</evidence>
<evidence type="ECO:0000256" key="10">
    <source>
        <dbReference type="ARBA" id="ARBA00023239"/>
    </source>
</evidence>
<feature type="binding site" evidence="11">
    <location>
        <position position="45"/>
    </location>
    <ligand>
        <name>NADP(+)</name>
        <dbReference type="ChEBI" id="CHEBI:58349"/>
    </ligand>
</feature>
<reference evidence="13 14" key="1">
    <citation type="submission" date="2024-12" db="EMBL/GenBank/DDBJ databases">
        <authorList>
            <person name="Li X."/>
            <person name="Zhang D."/>
        </authorList>
    </citation>
    <scope>NUCLEOTIDE SEQUENCE [LARGE SCALE GENOMIC DNA]</scope>
    <source>
        <strain evidence="13 14">JCM19602</strain>
    </source>
</reference>
<evidence type="ECO:0000256" key="1">
    <source>
        <dbReference type="ARBA" id="ARBA00005044"/>
    </source>
</evidence>
<organism evidence="13 14">
    <name type="scientific">Rossellomorea oryzaecorticis</name>
    <dbReference type="NCBI Taxonomy" id="1396505"/>
    <lineage>
        <taxon>Bacteria</taxon>
        <taxon>Bacillati</taxon>
        <taxon>Bacillota</taxon>
        <taxon>Bacilli</taxon>
        <taxon>Bacillales</taxon>
        <taxon>Bacillaceae</taxon>
        <taxon>Rossellomorea</taxon>
    </lineage>
</organism>
<evidence type="ECO:0000256" key="9">
    <source>
        <dbReference type="ARBA" id="ARBA00023141"/>
    </source>
</evidence>
<dbReference type="PROSITE" id="PS00788">
    <property type="entry name" value="CHORISMATE_SYNTHASE_2"/>
    <property type="match status" value="1"/>
</dbReference>
<dbReference type="EC" id="4.2.3.5" evidence="3 11"/>
<dbReference type="NCBIfam" id="NF003793">
    <property type="entry name" value="PRK05382.1"/>
    <property type="match status" value="1"/>
</dbReference>
<dbReference type="InterPro" id="IPR035904">
    <property type="entry name" value="Chorismate_synth_AroC_sf"/>
</dbReference>
<feature type="binding site" evidence="11">
    <location>
        <begin position="253"/>
        <end position="254"/>
    </location>
    <ligand>
        <name>FMN</name>
        <dbReference type="ChEBI" id="CHEBI:58210"/>
    </ligand>
</feature>
<dbReference type="CDD" id="cd07304">
    <property type="entry name" value="Chorismate_synthase"/>
    <property type="match status" value="1"/>
</dbReference>
<dbReference type="HAMAP" id="MF_00300">
    <property type="entry name" value="Chorismate_synth"/>
    <property type="match status" value="1"/>
</dbReference>
<comment type="catalytic activity">
    <reaction evidence="11 12">
        <text>5-O-(1-carboxyvinyl)-3-phosphoshikimate = chorismate + phosphate</text>
        <dbReference type="Rhea" id="RHEA:21020"/>
        <dbReference type="ChEBI" id="CHEBI:29748"/>
        <dbReference type="ChEBI" id="CHEBI:43474"/>
        <dbReference type="ChEBI" id="CHEBI:57701"/>
        <dbReference type="EC" id="4.2.3.5"/>
    </reaction>
</comment>
<dbReference type="GO" id="GO:0004107">
    <property type="term" value="F:chorismate synthase activity"/>
    <property type="evidence" value="ECO:0007669"/>
    <property type="project" value="UniProtKB-EC"/>
</dbReference>
<accession>A0ABW8VNK8</accession>
<feature type="binding site" evidence="11">
    <location>
        <position position="339"/>
    </location>
    <ligand>
        <name>FMN</name>
        <dbReference type="ChEBI" id="CHEBI:58210"/>
    </ligand>
</feature>
<keyword evidence="9 11" id="KW-0057">Aromatic amino acid biosynthesis</keyword>
<keyword evidence="6 11" id="KW-0288">FMN</keyword>
<dbReference type="EMBL" id="JBJOSA010000006">
    <property type="protein sequence ID" value="MFL8936980.1"/>
    <property type="molecule type" value="Genomic_DNA"/>
</dbReference>
<dbReference type="PROSITE" id="PS00789">
    <property type="entry name" value="CHORISMATE_SYNTHASE_3"/>
    <property type="match status" value="1"/>
</dbReference>
<evidence type="ECO:0000256" key="4">
    <source>
        <dbReference type="ARBA" id="ARBA00022605"/>
    </source>
</evidence>
<evidence type="ECO:0000256" key="2">
    <source>
        <dbReference type="ARBA" id="ARBA00008014"/>
    </source>
</evidence>
<evidence type="ECO:0000256" key="3">
    <source>
        <dbReference type="ARBA" id="ARBA00013036"/>
    </source>
</evidence>
<dbReference type="Proteomes" id="UP001628668">
    <property type="component" value="Unassembled WGS sequence"/>
</dbReference>
<feature type="binding site" evidence="11">
    <location>
        <begin position="132"/>
        <end position="134"/>
    </location>
    <ligand>
        <name>FMN</name>
        <dbReference type="ChEBI" id="CHEBI:58210"/>
    </ligand>
</feature>
<dbReference type="InterPro" id="IPR020541">
    <property type="entry name" value="Chorismate_synthase_CS"/>
</dbReference>
<dbReference type="PROSITE" id="PS00787">
    <property type="entry name" value="CHORISMATE_SYNTHASE_1"/>
    <property type="match status" value="1"/>
</dbReference>
<keyword evidence="7 11" id="KW-0274">FAD</keyword>
<sequence length="390" mass="43150">MRYLTSGESHGPQLTTIIEGLPAGMPLEAEDINEDLARRQKGYGRGRRMQIEKDRVSIVGGVRHGYTLGSPLGLVVENKDWTHWTKVMGIEPLSPGEEDEVKRKISRPRPGHADLVGGMKYGHRDLRNVLERSSARETTVRVAAGSVAKKLLNLLGIEVVGYVLEIGGIKAENIKYDSINDLKERSEKSPVRCLDNEAADKMMNLIDEAKQNGDSIGGVVEVIVEGMPQGVGSYVHYDRKLDAKLARAIMSINAFKGVEFGLGFEMARKPGSEVHDEILWSEEKGYYRRTNRLGGFEGGMTTGMPIHIKGVMKPIPTLYKPLQSVDIDTKEPFKASIERSDSCAVPAASVVAEAVVAWELAEAIADQFNSDQFEKLQRDVENLRNESKEF</sequence>
<comment type="function">
    <text evidence="11">Catalyzes the anti-1,4-elimination of the C-3 phosphate and the C-6 proR hydrogen from 5-enolpyruvylshikimate-3-phosphate (EPSP) to yield chorismate, which is the branch point compound that serves as the starting substrate for the three terminal pathways of aromatic amino acid biosynthesis. This reaction introduces a second double bond into the aromatic ring system.</text>
</comment>
<evidence type="ECO:0000256" key="7">
    <source>
        <dbReference type="ARBA" id="ARBA00022827"/>
    </source>
</evidence>
<comment type="pathway">
    <text evidence="1 11 12">Metabolic intermediate biosynthesis; chorismate biosynthesis; chorismate from D-erythrose 4-phosphate and phosphoenolpyruvate: step 7/7.</text>
</comment>
<evidence type="ECO:0000256" key="11">
    <source>
        <dbReference type="HAMAP-Rule" id="MF_00300"/>
    </source>
</evidence>
<evidence type="ECO:0000256" key="5">
    <source>
        <dbReference type="ARBA" id="ARBA00022630"/>
    </source>
</evidence>
<keyword evidence="14" id="KW-1185">Reference proteome</keyword>
<dbReference type="SUPFAM" id="SSF103263">
    <property type="entry name" value="Chorismate synthase, AroC"/>
    <property type="match status" value="1"/>
</dbReference>
<dbReference type="Gene3D" id="3.60.150.10">
    <property type="entry name" value="Chorismate synthase AroC"/>
    <property type="match status" value="1"/>
</dbReference>
<gene>
    <name evidence="11 13" type="primary">aroC</name>
    <name evidence="13" type="ORF">ACKA06_09290</name>
</gene>